<dbReference type="SMART" id="SM00342">
    <property type="entry name" value="HTH_ARAC"/>
    <property type="match status" value="1"/>
</dbReference>
<dbReference type="Pfam" id="PF12833">
    <property type="entry name" value="HTH_18"/>
    <property type="match status" value="1"/>
</dbReference>
<name>A0ABP9M4K2_9FLAO</name>
<keyword evidence="3" id="KW-0804">Transcription</keyword>
<dbReference type="Proteomes" id="UP001500353">
    <property type="component" value="Unassembled WGS sequence"/>
</dbReference>
<dbReference type="Pfam" id="PF22200">
    <property type="entry name" value="ExsA_N"/>
    <property type="match status" value="1"/>
</dbReference>
<evidence type="ECO:0000313" key="6">
    <source>
        <dbReference type="Proteomes" id="UP001500353"/>
    </source>
</evidence>
<dbReference type="InterPro" id="IPR018060">
    <property type="entry name" value="HTH_AraC"/>
</dbReference>
<protein>
    <recommendedName>
        <fullName evidence="4">HTH araC/xylS-type domain-containing protein</fullName>
    </recommendedName>
</protein>
<organism evidence="5 6">
    <name type="scientific">Chryseobacterium ginsengisoli</name>
    <dbReference type="NCBI Taxonomy" id="363853"/>
    <lineage>
        <taxon>Bacteria</taxon>
        <taxon>Pseudomonadati</taxon>
        <taxon>Bacteroidota</taxon>
        <taxon>Flavobacteriia</taxon>
        <taxon>Flavobacteriales</taxon>
        <taxon>Weeksellaceae</taxon>
        <taxon>Chryseobacterium group</taxon>
        <taxon>Chryseobacterium</taxon>
    </lineage>
</organism>
<evidence type="ECO:0000256" key="1">
    <source>
        <dbReference type="ARBA" id="ARBA00023015"/>
    </source>
</evidence>
<comment type="caution">
    <text evidence="5">The sequence shown here is derived from an EMBL/GenBank/DDBJ whole genome shotgun (WGS) entry which is preliminary data.</text>
</comment>
<evidence type="ECO:0000259" key="4">
    <source>
        <dbReference type="PROSITE" id="PS01124"/>
    </source>
</evidence>
<feature type="domain" description="HTH araC/xylS-type" evidence="4">
    <location>
        <begin position="176"/>
        <end position="274"/>
    </location>
</feature>
<dbReference type="SUPFAM" id="SSF46689">
    <property type="entry name" value="Homeodomain-like"/>
    <property type="match status" value="2"/>
</dbReference>
<dbReference type="PROSITE" id="PS01124">
    <property type="entry name" value="HTH_ARAC_FAMILY_2"/>
    <property type="match status" value="1"/>
</dbReference>
<sequence length="277" mass="32502">MTLCIYSMAKTETSAIVYSCYHEMSRKGENFVPQHTLSYQLSGSFVLSDGEEKYRAEEGDFNLIRKNQLVKFAKHPPENGVFESMNIYLSEENLLNIAKEYDFYADHFVATKPLIPIEVNILLKNYITSLQGMIENDGLNNKLLTDLKIKELLLILLQSQPELKNILFDFSEPHKIDLEAFMIQNYRYNVNLERFAYLTGRSLATFKRDFEKIFHTSPHKWILQKRLTEAHFLIKEREKTASDIYVDLGFEDLSHFSYTFKKQFGYSPTKIERDEKV</sequence>
<evidence type="ECO:0000256" key="2">
    <source>
        <dbReference type="ARBA" id="ARBA00023125"/>
    </source>
</evidence>
<reference evidence="6" key="1">
    <citation type="journal article" date="2019" name="Int. J. Syst. Evol. Microbiol.">
        <title>The Global Catalogue of Microorganisms (GCM) 10K type strain sequencing project: providing services to taxonomists for standard genome sequencing and annotation.</title>
        <authorList>
            <consortium name="The Broad Institute Genomics Platform"/>
            <consortium name="The Broad Institute Genome Sequencing Center for Infectious Disease"/>
            <person name="Wu L."/>
            <person name="Ma J."/>
        </authorList>
    </citation>
    <scope>NUCLEOTIDE SEQUENCE [LARGE SCALE GENOMIC DNA]</scope>
    <source>
        <strain evidence="6">JCM 18019</strain>
    </source>
</reference>
<dbReference type="InterPro" id="IPR009057">
    <property type="entry name" value="Homeodomain-like_sf"/>
</dbReference>
<gene>
    <name evidence="5" type="ORF">GCM10023210_14620</name>
</gene>
<dbReference type="InterPro" id="IPR050204">
    <property type="entry name" value="AraC_XylS_family_regulators"/>
</dbReference>
<dbReference type="PANTHER" id="PTHR46796">
    <property type="entry name" value="HTH-TYPE TRANSCRIPTIONAL ACTIVATOR RHAS-RELATED"/>
    <property type="match status" value="1"/>
</dbReference>
<dbReference type="EMBL" id="BAABHX010000002">
    <property type="protein sequence ID" value="GAA5089601.1"/>
    <property type="molecule type" value="Genomic_DNA"/>
</dbReference>
<proteinExistence type="predicted"/>
<evidence type="ECO:0000256" key="3">
    <source>
        <dbReference type="ARBA" id="ARBA00023163"/>
    </source>
</evidence>
<dbReference type="InterPro" id="IPR054015">
    <property type="entry name" value="ExsA-like_N"/>
</dbReference>
<evidence type="ECO:0000313" key="5">
    <source>
        <dbReference type="EMBL" id="GAA5089601.1"/>
    </source>
</evidence>
<keyword evidence="6" id="KW-1185">Reference proteome</keyword>
<dbReference type="Gene3D" id="1.10.10.60">
    <property type="entry name" value="Homeodomain-like"/>
    <property type="match status" value="1"/>
</dbReference>
<accession>A0ABP9M4K2</accession>
<keyword evidence="1" id="KW-0805">Transcription regulation</keyword>
<keyword evidence="2" id="KW-0238">DNA-binding</keyword>